<feature type="transmembrane region" description="Helical" evidence="6">
    <location>
        <begin position="189"/>
        <end position="205"/>
    </location>
</feature>
<feature type="transmembrane region" description="Helical" evidence="6">
    <location>
        <begin position="88"/>
        <end position="107"/>
    </location>
</feature>
<evidence type="ECO:0000256" key="6">
    <source>
        <dbReference type="SAM" id="Phobius"/>
    </source>
</evidence>
<dbReference type="EMBL" id="CP000050">
    <property type="protein sequence ID" value="AAY49525.1"/>
    <property type="molecule type" value="Genomic_DNA"/>
</dbReference>
<keyword evidence="2" id="KW-1003">Cell membrane</keyword>
<feature type="transmembrane region" description="Helical" evidence="6">
    <location>
        <begin position="157"/>
        <end position="177"/>
    </location>
</feature>
<evidence type="ECO:0000256" key="2">
    <source>
        <dbReference type="ARBA" id="ARBA00022475"/>
    </source>
</evidence>
<feature type="transmembrane region" description="Helical" evidence="6">
    <location>
        <begin position="14"/>
        <end position="36"/>
    </location>
</feature>
<reference evidence="8 9" key="1">
    <citation type="journal article" date="2005" name="Genome Res.">
        <title>Comparative and functional genomic analyses of the pathogenicity of phytopathogen Xanthomonas campestris pv. campestris.</title>
        <authorList>
            <person name="Qian W."/>
            <person name="Jia Y."/>
            <person name="Ren S.X."/>
            <person name="He Y.Q."/>
            <person name="Feng J.X."/>
            <person name="Lu L.F."/>
            <person name="Sun Q."/>
            <person name="Ying G."/>
            <person name="Tang D.J."/>
            <person name="Tang H."/>
            <person name="Wu W."/>
            <person name="Hao P."/>
            <person name="Wang L."/>
            <person name="Jiang B.L."/>
            <person name="Zeng S."/>
            <person name="Gu W.Y."/>
            <person name="Lu G."/>
            <person name="Rong L."/>
            <person name="Tian Y."/>
            <person name="Yao Z."/>
            <person name="Fu G."/>
            <person name="Chen B."/>
            <person name="Fang R."/>
            <person name="Qiang B."/>
            <person name="Chen Z."/>
            <person name="Zhao G.P."/>
            <person name="Tang J.L."/>
            <person name="He C."/>
        </authorList>
    </citation>
    <scope>NUCLEOTIDE SEQUENCE [LARGE SCALE GENOMIC DNA]</scope>
    <source>
        <strain evidence="8 9">8004</strain>
    </source>
</reference>
<feature type="transmembrane region" description="Helical" evidence="6">
    <location>
        <begin position="57"/>
        <end position="76"/>
    </location>
</feature>
<keyword evidence="8" id="KW-0808">Transferase</keyword>
<keyword evidence="3 6" id="KW-0812">Transmembrane</keyword>
<evidence type="ECO:0000256" key="3">
    <source>
        <dbReference type="ARBA" id="ARBA00022692"/>
    </source>
</evidence>
<name>A0A0H2X857_XANC8</name>
<dbReference type="HOGENOM" id="CLU_509871_0_0_6"/>
<keyword evidence="4 6" id="KW-1133">Transmembrane helix</keyword>
<feature type="transmembrane region" description="Helical" evidence="6">
    <location>
        <begin position="119"/>
        <end position="137"/>
    </location>
</feature>
<sequence length="519" mass="57936">MEPRSGGMAVAKELVRGMLISVCYCLAFLMLWRLSIDQWYLPVGLRVVTLLFRPYREWPFLLAGDAAAMLFLRIPLGELQGFNPLWSYLSPFVHAPLIAGAIGLLRYQVPHIVKSQQWFIPAALVIALWNAICSLVLNSTLGGPQAYPVLDLMLRYWSGSYLGMLVLLLPAMLWANWNDGPVRLSLQRDLAIAVAVILSLFFLLGVSQEPLTRNILMVAMLVPMVVLTFRHGWKGSALGSLLASFAIEFSLPRVYQIGFFDQQVFSMQLLYAVTTTVLFVFNARLREPARNKVSSQPGDDAFTLARASYSSAERMLRNRVLEYSDINVQINKMRKDVVADLRGRGQHSAAMEMTRVSVLESQLLQQYVAALYPLEIETHGLYQALRSSALERFCQSQFQCVFRGDCRKLSLELQLSAYRSTLNCVEILPPASRHFIQARAWTGKGARGVLVRVIADSSSAEAAKSDSIDVEAELKARLKAHGGMFRRRHALVLTFLVAEPVSVAVRGRLSSVPQLLPAS</sequence>
<dbReference type="Pfam" id="PF05231">
    <property type="entry name" value="MASE1"/>
    <property type="match status" value="1"/>
</dbReference>
<dbReference type="AlphaFoldDB" id="A0A0H2X857"/>
<evidence type="ECO:0000256" key="1">
    <source>
        <dbReference type="ARBA" id="ARBA00004651"/>
    </source>
</evidence>
<evidence type="ECO:0000256" key="5">
    <source>
        <dbReference type="ARBA" id="ARBA00023136"/>
    </source>
</evidence>
<protein>
    <submittedName>
        <fullName evidence="8">Sensor kinase</fullName>
    </submittedName>
</protein>
<dbReference type="GO" id="GO:0005886">
    <property type="term" value="C:plasma membrane"/>
    <property type="evidence" value="ECO:0007669"/>
    <property type="project" value="UniProtKB-SubCell"/>
</dbReference>
<proteinExistence type="predicted"/>
<evidence type="ECO:0000259" key="7">
    <source>
        <dbReference type="Pfam" id="PF05231"/>
    </source>
</evidence>
<comment type="subcellular location">
    <subcellularLocation>
        <location evidence="1">Cell membrane</location>
        <topology evidence="1">Multi-pass membrane protein</topology>
    </subcellularLocation>
</comment>
<organism evidence="8 9">
    <name type="scientific">Xanthomonas campestris pv. campestris (strain 8004)</name>
    <dbReference type="NCBI Taxonomy" id="314565"/>
    <lineage>
        <taxon>Bacteria</taxon>
        <taxon>Pseudomonadati</taxon>
        <taxon>Pseudomonadota</taxon>
        <taxon>Gammaproteobacteria</taxon>
        <taxon>Lysobacterales</taxon>
        <taxon>Lysobacteraceae</taxon>
        <taxon>Xanthomonas</taxon>
    </lineage>
</organism>
<dbReference type="KEGG" id="xcb:XC_2475"/>
<feature type="transmembrane region" description="Helical" evidence="6">
    <location>
        <begin position="267"/>
        <end position="285"/>
    </location>
</feature>
<evidence type="ECO:0000256" key="4">
    <source>
        <dbReference type="ARBA" id="ARBA00022989"/>
    </source>
</evidence>
<evidence type="ECO:0000313" key="8">
    <source>
        <dbReference type="EMBL" id="AAY49525.1"/>
    </source>
</evidence>
<feature type="transmembrane region" description="Helical" evidence="6">
    <location>
        <begin position="211"/>
        <end position="229"/>
    </location>
</feature>
<feature type="domain" description="MASE1" evidence="7">
    <location>
        <begin position="9"/>
        <end position="287"/>
    </location>
</feature>
<keyword evidence="8" id="KW-0418">Kinase</keyword>
<keyword evidence="5 6" id="KW-0472">Membrane</keyword>
<evidence type="ECO:0000313" key="9">
    <source>
        <dbReference type="Proteomes" id="UP000000420"/>
    </source>
</evidence>
<accession>A0A0H2X857</accession>
<dbReference type="Proteomes" id="UP000000420">
    <property type="component" value="Chromosome"/>
</dbReference>
<dbReference type="InterPro" id="IPR007895">
    <property type="entry name" value="MASE1"/>
</dbReference>
<gene>
    <name evidence="8" type="ordered locus">XC_2475</name>
</gene>
<dbReference type="GO" id="GO:0016301">
    <property type="term" value="F:kinase activity"/>
    <property type="evidence" value="ECO:0007669"/>
    <property type="project" value="UniProtKB-KW"/>
</dbReference>